<dbReference type="AlphaFoldDB" id="A0AAQ3KU18"/>
<evidence type="ECO:0000313" key="5">
    <source>
        <dbReference type="Proteomes" id="UP001327560"/>
    </source>
</evidence>
<dbReference type="InterPro" id="IPR057242">
    <property type="entry name" value="PCFS4-like"/>
</dbReference>
<protein>
    <submittedName>
        <fullName evidence="4">Polyadenylation and cleavage factor</fullName>
    </submittedName>
</protein>
<accession>A0AAQ3KU18</accession>
<evidence type="ECO:0000259" key="3">
    <source>
        <dbReference type="PROSITE" id="PS51391"/>
    </source>
</evidence>
<dbReference type="GO" id="GO:0000993">
    <property type="term" value="F:RNA polymerase II complex binding"/>
    <property type="evidence" value="ECO:0007669"/>
    <property type="project" value="InterPro"/>
</dbReference>
<gene>
    <name evidence="4" type="ORF">Cni_G20972</name>
</gene>
<dbReference type="GO" id="GO:0003729">
    <property type="term" value="F:mRNA binding"/>
    <property type="evidence" value="ECO:0007669"/>
    <property type="project" value="InterPro"/>
</dbReference>
<dbReference type="Pfam" id="PF23228">
    <property type="entry name" value="zf_PCFS4"/>
    <property type="match status" value="1"/>
</dbReference>
<dbReference type="Gene3D" id="1.25.40.90">
    <property type="match status" value="1"/>
</dbReference>
<feature type="region of interest" description="Disordered" evidence="2">
    <location>
        <begin position="287"/>
        <end position="365"/>
    </location>
</feature>
<dbReference type="InterPro" id="IPR013087">
    <property type="entry name" value="Znf_C2H2_type"/>
</dbReference>
<dbReference type="GO" id="GO:0006369">
    <property type="term" value="P:termination of RNA polymerase II transcription"/>
    <property type="evidence" value="ECO:0007669"/>
    <property type="project" value="InterPro"/>
</dbReference>
<keyword evidence="5" id="KW-1185">Reference proteome</keyword>
<dbReference type="EMBL" id="CP136895">
    <property type="protein sequence ID" value="WOL12206.1"/>
    <property type="molecule type" value="Genomic_DNA"/>
</dbReference>
<feature type="compositionally biased region" description="Basic and acidic residues" evidence="2">
    <location>
        <begin position="1"/>
        <end position="21"/>
    </location>
</feature>
<dbReference type="CDD" id="cd16982">
    <property type="entry name" value="CID_Pcf11"/>
    <property type="match status" value="1"/>
</dbReference>
<keyword evidence="1" id="KW-0507">mRNA processing</keyword>
<dbReference type="SMART" id="SM00582">
    <property type="entry name" value="RPR"/>
    <property type="match status" value="1"/>
</dbReference>
<dbReference type="PROSITE" id="PS00028">
    <property type="entry name" value="ZINC_FINGER_C2H2_1"/>
    <property type="match status" value="1"/>
</dbReference>
<dbReference type="InterPro" id="IPR008942">
    <property type="entry name" value="ENTH_VHS"/>
</dbReference>
<sequence length="920" mass="101819">MELERLPSARENPRATQDRSSRPARAAAAPISERFNLMIRERAEELRETGGKDSTPTAYDVVRCYEEVLSELTLNSKPIITELTVIAGQQIQYAAEIVDAICARVLEVPVDQKLTILYLIDSIVKNVGQQYARTFATQLPKVFCEAYYEVHPTQHPLMHRLFGTWAQVFPSSVLKKIEDELQFSSSENQRPTELMVTRPAKPISPRPSHAINENPKHFNACGQYEQSAVGMLHSRVSSTFEVYDQKPYTQSECNLDQPELLPQQLATAGQGRLQTAMVHASSVTGARGLMPFPKNETSLPSSPPRVGLRKPLSPPNMSSHNGTSIKIGGRASPCHPGRSNGPNVWLDHSWSSNGDPRRGEASIPYNTKHVNGKQHARDLIDAYGNPGGTVSSCDKFPKVPRLHVNDTASEASARIWKNSDVDDYAWENMSPTLADRRNCLPPCGSNSGSFATLASISRSNFSALELNFQRHSWPVQTQLHAADDPSFMVRDRILGLESHPQSMLRHSVGKACQIEALSHQHKSSHIQDSGKNYMFSHSIQQNLRPVSHGRAAQKPVTFGGMTPLQSLSSAHADPLNMDTSMNQGTHRPMFMPDQQYTDVNQSGFPHLNQQSQGQQIPLSIESPYTLANILPPALTQVSSRSVGQPMNHLQTFHGVDMASVLSSSPFSMPSLTVYSTTDPSLQLHNRPLPPLPAGPPPASLQMGLASENVVSSVSTSPANAFSGLISSLMERGFISLELPAQPQVSLGTEFNMELLKERNESAISALYSDLPRQCTTCGLRFKSQEEHSSHMDWHVTKNRMSKTRKQKPSRNWYVTAKEWLNVAEKLGNDVVPGVLATELVVEKTEEKDMAVPADDNQNTCALCGEPFEDFYSDEMEEWMYKGAVYLNAPNGYIEGLERSQLGPIVHAKCRPDHNERSGRL</sequence>
<evidence type="ECO:0000313" key="4">
    <source>
        <dbReference type="EMBL" id="WOL12206.1"/>
    </source>
</evidence>
<dbReference type="GO" id="GO:0031124">
    <property type="term" value="P:mRNA 3'-end processing"/>
    <property type="evidence" value="ECO:0007669"/>
    <property type="project" value="InterPro"/>
</dbReference>
<dbReference type="InterPro" id="IPR006569">
    <property type="entry name" value="CID_dom"/>
</dbReference>
<dbReference type="PANTHER" id="PTHR15921">
    <property type="entry name" value="PRE-MRNA CLEAVAGE COMPLEX II"/>
    <property type="match status" value="1"/>
</dbReference>
<evidence type="ECO:0000256" key="1">
    <source>
        <dbReference type="ARBA" id="ARBA00022664"/>
    </source>
</evidence>
<feature type="compositionally biased region" description="Polar residues" evidence="2">
    <location>
        <begin position="315"/>
        <end position="324"/>
    </location>
</feature>
<proteinExistence type="predicted"/>
<evidence type="ECO:0000256" key="2">
    <source>
        <dbReference type="SAM" id="MobiDB-lite"/>
    </source>
</evidence>
<reference evidence="4 5" key="1">
    <citation type="submission" date="2023-10" db="EMBL/GenBank/DDBJ databases">
        <title>Chromosome-scale genome assembly provides insights into flower coloration mechanisms of Canna indica.</title>
        <authorList>
            <person name="Li C."/>
        </authorList>
    </citation>
    <scope>NUCLEOTIDE SEQUENCE [LARGE SCALE GENOMIC DNA]</scope>
    <source>
        <tissue evidence="4">Flower</tissue>
    </source>
</reference>
<dbReference type="InterPro" id="IPR045154">
    <property type="entry name" value="PCF11-like"/>
</dbReference>
<dbReference type="InterPro" id="IPR047415">
    <property type="entry name" value="Pcf11_CID"/>
</dbReference>
<dbReference type="PANTHER" id="PTHR15921:SF12">
    <property type="entry name" value="POLYADENYLATION AND CLEAVAGE FACTOR HOMOLOG 4"/>
    <property type="match status" value="1"/>
</dbReference>
<dbReference type="Pfam" id="PF04818">
    <property type="entry name" value="CID"/>
    <property type="match status" value="1"/>
</dbReference>
<feature type="region of interest" description="Disordered" evidence="2">
    <location>
        <begin position="1"/>
        <end position="27"/>
    </location>
</feature>
<organism evidence="4 5">
    <name type="scientific">Canna indica</name>
    <name type="common">Indian-shot</name>
    <dbReference type="NCBI Taxonomy" id="4628"/>
    <lineage>
        <taxon>Eukaryota</taxon>
        <taxon>Viridiplantae</taxon>
        <taxon>Streptophyta</taxon>
        <taxon>Embryophyta</taxon>
        <taxon>Tracheophyta</taxon>
        <taxon>Spermatophyta</taxon>
        <taxon>Magnoliopsida</taxon>
        <taxon>Liliopsida</taxon>
        <taxon>Zingiberales</taxon>
        <taxon>Cannaceae</taxon>
        <taxon>Canna</taxon>
    </lineage>
</organism>
<feature type="domain" description="CID" evidence="3">
    <location>
        <begin position="57"/>
        <end position="185"/>
    </location>
</feature>
<dbReference type="SUPFAM" id="SSF48464">
    <property type="entry name" value="ENTH/VHS domain"/>
    <property type="match status" value="1"/>
</dbReference>
<name>A0AAQ3KU18_9LILI</name>
<dbReference type="Proteomes" id="UP001327560">
    <property type="component" value="Chromosome 6"/>
</dbReference>
<dbReference type="PROSITE" id="PS51391">
    <property type="entry name" value="CID"/>
    <property type="match status" value="1"/>
</dbReference>
<dbReference type="GO" id="GO:0005737">
    <property type="term" value="C:cytoplasm"/>
    <property type="evidence" value="ECO:0007669"/>
    <property type="project" value="TreeGrafter"/>
</dbReference>
<dbReference type="FunFam" id="1.25.40.90:FF:000023">
    <property type="entry name" value="polyadenylation and cleavage factor homolog 4"/>
    <property type="match status" value="1"/>
</dbReference>
<dbReference type="GO" id="GO:0005849">
    <property type="term" value="C:mRNA cleavage factor complex"/>
    <property type="evidence" value="ECO:0007669"/>
    <property type="project" value="TreeGrafter"/>
</dbReference>